<protein>
    <submittedName>
        <fullName evidence="1">Uncharacterized protein</fullName>
    </submittedName>
</protein>
<proteinExistence type="predicted"/>
<name>A0A4Q0SWC0_9BACT</name>
<keyword evidence="2" id="KW-1185">Reference proteome</keyword>
<comment type="caution">
    <text evidence="1">The sequence shown here is derived from an EMBL/GenBank/DDBJ whole genome shotgun (WGS) entry which is preliminary data.</text>
</comment>
<accession>A0A4Q0SWC0</accession>
<dbReference type="Proteomes" id="UP000289437">
    <property type="component" value="Unassembled WGS sequence"/>
</dbReference>
<sequence>MPSQIAYSASGPRRVALKLFGKTRWHKFPFFGAAGEADL</sequence>
<reference evidence="1 2" key="1">
    <citation type="submission" date="2018-11" db="EMBL/GenBank/DDBJ databases">
        <authorList>
            <person name="Mardanov A.V."/>
            <person name="Ravin N.V."/>
            <person name="Dedysh S.N."/>
        </authorList>
    </citation>
    <scope>NUCLEOTIDE SEQUENCE [LARGE SCALE GENOMIC DNA]</scope>
    <source>
        <strain evidence="1 2">AF10</strain>
    </source>
</reference>
<dbReference type="AlphaFoldDB" id="A0A4Q0SWC0"/>
<evidence type="ECO:0000313" key="2">
    <source>
        <dbReference type="Proteomes" id="UP000289437"/>
    </source>
</evidence>
<gene>
    <name evidence="1" type="ORF">GRAN_4477</name>
</gene>
<dbReference type="EMBL" id="RDSM01000003">
    <property type="protein sequence ID" value="RXH55373.1"/>
    <property type="molecule type" value="Genomic_DNA"/>
</dbReference>
<organism evidence="1 2">
    <name type="scientific">Granulicella sibirica</name>
    <dbReference type="NCBI Taxonomy" id="2479048"/>
    <lineage>
        <taxon>Bacteria</taxon>
        <taxon>Pseudomonadati</taxon>
        <taxon>Acidobacteriota</taxon>
        <taxon>Terriglobia</taxon>
        <taxon>Terriglobales</taxon>
        <taxon>Acidobacteriaceae</taxon>
        <taxon>Granulicella</taxon>
    </lineage>
</organism>
<evidence type="ECO:0000313" key="1">
    <source>
        <dbReference type="EMBL" id="RXH55373.1"/>
    </source>
</evidence>
<reference evidence="2" key="2">
    <citation type="submission" date="2019-02" db="EMBL/GenBank/DDBJ databases">
        <title>Granulicella sibirica sp. nov., a psychrotolerant acidobacterium isolated from an organic soil layer in forested tundra, West Siberia.</title>
        <authorList>
            <person name="Oshkin I.Y."/>
            <person name="Kulichevskaya I.S."/>
            <person name="Rijpstra W.I.C."/>
            <person name="Sinninghe Damste J.S."/>
            <person name="Rakitin A.L."/>
            <person name="Ravin N.V."/>
            <person name="Dedysh S.N."/>
        </authorList>
    </citation>
    <scope>NUCLEOTIDE SEQUENCE [LARGE SCALE GENOMIC DNA]</scope>
    <source>
        <strain evidence="2">AF10</strain>
    </source>
</reference>